<keyword evidence="4" id="KW-0804">Transcription</keyword>
<dbReference type="Pfam" id="PF03466">
    <property type="entry name" value="LysR_substrate"/>
    <property type="match status" value="1"/>
</dbReference>
<keyword evidence="2" id="KW-0805">Transcription regulation</keyword>
<dbReference type="PANTHER" id="PTHR30346">
    <property type="entry name" value="TRANSCRIPTIONAL DUAL REGULATOR HCAR-RELATED"/>
    <property type="match status" value="1"/>
</dbReference>
<evidence type="ECO:0000313" key="7">
    <source>
        <dbReference type="Proteomes" id="UP000585272"/>
    </source>
</evidence>
<sequence>MELRHLRYFLAVADTGSVTRAASACFVAQPSLSRQLKRLEEELGVALFRRDAGRLQLSPAGLQFVEIARDLVARADRAQATVAALKEGEAPRLTVAAPPTTIADVIAPFLATTTPDDPFITAHETVPAAAYDALARGADVAISSAPPPTQLIGEPLARLPILAYVRADHPLSRRRAVAIDELAAAGPLLLLTGEHGTRQRFDRAAVDAGVRYQVAFETGSSQIAQALAAAGHGIAVVSDDPRYGLHPLAIEGQRDRLWIDLFAAWDRDHYAVDTIRWFVSRLVRYCIHTYGSEAAPPGMRQIA</sequence>
<organism evidence="6 7">
    <name type="scientific">Conexibacter arvalis</name>
    <dbReference type="NCBI Taxonomy" id="912552"/>
    <lineage>
        <taxon>Bacteria</taxon>
        <taxon>Bacillati</taxon>
        <taxon>Actinomycetota</taxon>
        <taxon>Thermoleophilia</taxon>
        <taxon>Solirubrobacterales</taxon>
        <taxon>Conexibacteraceae</taxon>
        <taxon>Conexibacter</taxon>
    </lineage>
</organism>
<evidence type="ECO:0000256" key="1">
    <source>
        <dbReference type="ARBA" id="ARBA00009437"/>
    </source>
</evidence>
<dbReference type="InterPro" id="IPR036390">
    <property type="entry name" value="WH_DNA-bd_sf"/>
</dbReference>
<dbReference type="InterPro" id="IPR036388">
    <property type="entry name" value="WH-like_DNA-bd_sf"/>
</dbReference>
<keyword evidence="7" id="KW-1185">Reference proteome</keyword>
<gene>
    <name evidence="6" type="ORF">BDZ31_000947</name>
</gene>
<reference evidence="6 7" key="1">
    <citation type="submission" date="2020-08" db="EMBL/GenBank/DDBJ databases">
        <title>Genomic Encyclopedia of Archaeal and Bacterial Type Strains, Phase II (KMG-II): from individual species to whole genera.</title>
        <authorList>
            <person name="Goeker M."/>
        </authorList>
    </citation>
    <scope>NUCLEOTIDE SEQUENCE [LARGE SCALE GENOMIC DNA]</scope>
    <source>
        <strain evidence="6 7">DSM 23288</strain>
    </source>
</reference>
<dbReference type="InterPro" id="IPR000847">
    <property type="entry name" value="LysR_HTH_N"/>
</dbReference>
<dbReference type="PRINTS" id="PR00039">
    <property type="entry name" value="HTHLYSR"/>
</dbReference>
<protein>
    <submittedName>
        <fullName evidence="6">DNA-binding transcriptional LysR family regulator</fullName>
    </submittedName>
</protein>
<comment type="caution">
    <text evidence="6">The sequence shown here is derived from an EMBL/GenBank/DDBJ whole genome shotgun (WGS) entry which is preliminary data.</text>
</comment>
<dbReference type="Gene3D" id="3.40.190.290">
    <property type="match status" value="1"/>
</dbReference>
<dbReference type="AlphaFoldDB" id="A0A840IB91"/>
<evidence type="ECO:0000259" key="5">
    <source>
        <dbReference type="PROSITE" id="PS50931"/>
    </source>
</evidence>
<name>A0A840IB91_9ACTN</name>
<dbReference type="Pfam" id="PF00126">
    <property type="entry name" value="HTH_1"/>
    <property type="match status" value="1"/>
</dbReference>
<dbReference type="CDD" id="cd05466">
    <property type="entry name" value="PBP2_LTTR_substrate"/>
    <property type="match status" value="1"/>
</dbReference>
<dbReference type="SUPFAM" id="SSF46785">
    <property type="entry name" value="Winged helix' DNA-binding domain"/>
    <property type="match status" value="1"/>
</dbReference>
<feature type="domain" description="HTH lysR-type" evidence="5">
    <location>
        <begin position="1"/>
        <end position="58"/>
    </location>
</feature>
<dbReference type="FunFam" id="1.10.10.10:FF:000001">
    <property type="entry name" value="LysR family transcriptional regulator"/>
    <property type="match status" value="1"/>
</dbReference>
<dbReference type="SUPFAM" id="SSF53850">
    <property type="entry name" value="Periplasmic binding protein-like II"/>
    <property type="match status" value="1"/>
</dbReference>
<dbReference type="GO" id="GO:0003677">
    <property type="term" value="F:DNA binding"/>
    <property type="evidence" value="ECO:0007669"/>
    <property type="project" value="UniProtKB-KW"/>
</dbReference>
<dbReference type="Gene3D" id="1.10.10.10">
    <property type="entry name" value="Winged helix-like DNA-binding domain superfamily/Winged helix DNA-binding domain"/>
    <property type="match status" value="1"/>
</dbReference>
<comment type="similarity">
    <text evidence="1">Belongs to the LysR transcriptional regulatory family.</text>
</comment>
<dbReference type="Proteomes" id="UP000585272">
    <property type="component" value="Unassembled WGS sequence"/>
</dbReference>
<keyword evidence="3 6" id="KW-0238">DNA-binding</keyword>
<dbReference type="PANTHER" id="PTHR30346:SF28">
    <property type="entry name" value="HTH-TYPE TRANSCRIPTIONAL REGULATOR CYNR"/>
    <property type="match status" value="1"/>
</dbReference>
<evidence type="ECO:0000313" key="6">
    <source>
        <dbReference type="EMBL" id="MBB4661374.1"/>
    </source>
</evidence>
<evidence type="ECO:0000256" key="3">
    <source>
        <dbReference type="ARBA" id="ARBA00023125"/>
    </source>
</evidence>
<dbReference type="PROSITE" id="PS50931">
    <property type="entry name" value="HTH_LYSR"/>
    <property type="match status" value="1"/>
</dbReference>
<evidence type="ECO:0000256" key="4">
    <source>
        <dbReference type="ARBA" id="ARBA00023163"/>
    </source>
</evidence>
<dbReference type="GO" id="GO:0032993">
    <property type="term" value="C:protein-DNA complex"/>
    <property type="evidence" value="ECO:0007669"/>
    <property type="project" value="TreeGrafter"/>
</dbReference>
<evidence type="ECO:0000256" key="2">
    <source>
        <dbReference type="ARBA" id="ARBA00023015"/>
    </source>
</evidence>
<dbReference type="GO" id="GO:0003700">
    <property type="term" value="F:DNA-binding transcription factor activity"/>
    <property type="evidence" value="ECO:0007669"/>
    <property type="project" value="InterPro"/>
</dbReference>
<dbReference type="InterPro" id="IPR005119">
    <property type="entry name" value="LysR_subst-bd"/>
</dbReference>
<proteinExistence type="inferred from homology"/>
<accession>A0A840IB91</accession>
<dbReference type="EMBL" id="JACHNU010000001">
    <property type="protein sequence ID" value="MBB4661374.1"/>
    <property type="molecule type" value="Genomic_DNA"/>
</dbReference>
<dbReference type="RefSeq" id="WP_183339485.1">
    <property type="nucleotide sequence ID" value="NZ_JACHNU010000001.1"/>
</dbReference>